<evidence type="ECO:0000313" key="1">
    <source>
        <dbReference type="EMBL" id="EFZ37355.1"/>
    </source>
</evidence>
<dbReference type="AlphaFoldDB" id="E7RNR2"/>
<sequence length="82" mass="9799">MIFEQVNGTKGTNYAEMRAYMLRKLRWNPYLNTDSLMLSFLNGYYVRRHLIFIGIIKLCKEPSWHYGVGYPAWFFINEVVVL</sequence>
<proteinExistence type="predicted"/>
<protein>
    <submittedName>
        <fullName evidence="1">Uncharacterized protein</fullName>
    </submittedName>
</protein>
<evidence type="ECO:0000313" key="2">
    <source>
        <dbReference type="Proteomes" id="UP000005580"/>
    </source>
</evidence>
<gene>
    <name evidence="1" type="ORF">HMPREF0663_10813</name>
</gene>
<comment type="caution">
    <text evidence="1">The sequence shown here is derived from an EMBL/GenBank/DDBJ whole genome shotgun (WGS) entry which is preliminary data.</text>
</comment>
<reference evidence="1" key="1">
    <citation type="submission" date="2011-01" db="EMBL/GenBank/DDBJ databases">
        <authorList>
            <person name="Muzny D."/>
            <person name="Qin X."/>
            <person name="Buhay C."/>
            <person name="Dugan-Rocha S."/>
            <person name="Ding Y."/>
            <person name="Chen G."/>
            <person name="Hawes A."/>
            <person name="Holder M."/>
            <person name="Jhangiani S."/>
            <person name="Johnson A."/>
            <person name="Khan Z."/>
            <person name="Li Z."/>
            <person name="Liu W."/>
            <person name="Liu X."/>
            <person name="Perez L."/>
            <person name="Shen H."/>
            <person name="Wang Q."/>
            <person name="Watt J."/>
            <person name="Xi L."/>
            <person name="Xin Y."/>
            <person name="Zhou J."/>
            <person name="Deng J."/>
            <person name="Jiang H."/>
            <person name="Liu Y."/>
            <person name="Qu J."/>
            <person name="Song X.-Z."/>
            <person name="Zhang L."/>
            <person name="Villasana D."/>
            <person name="Johnson A."/>
            <person name="Liu J."/>
            <person name="Liyanage D."/>
            <person name="Lorensuhewa L."/>
            <person name="Robinson T."/>
            <person name="Song A."/>
            <person name="Song B.-B."/>
            <person name="Dinh H."/>
            <person name="Thornton R."/>
            <person name="Coyle M."/>
            <person name="Francisco L."/>
            <person name="Jackson L."/>
            <person name="Javaid M."/>
            <person name="Korchina V."/>
            <person name="Kovar C."/>
            <person name="Mata R."/>
            <person name="Mathew T."/>
            <person name="Ngo R."/>
            <person name="Nguyen L."/>
            <person name="Nguyen N."/>
            <person name="Okwuonu G."/>
            <person name="Ongeri F."/>
            <person name="Pham C."/>
            <person name="Simmons D."/>
            <person name="Wilczek-Boney K."/>
            <person name="Hale W."/>
            <person name="Jakkamsetti A."/>
            <person name="Pham P."/>
            <person name="Ruth R."/>
            <person name="San Lucas F."/>
            <person name="Warren J."/>
            <person name="Zhang J."/>
            <person name="Zhao Z."/>
            <person name="Zhou C."/>
            <person name="Zhu D."/>
            <person name="Lee S."/>
            <person name="Bess C."/>
            <person name="Blankenburg K."/>
            <person name="Forbes L."/>
            <person name="Fu Q."/>
            <person name="Gubbala S."/>
            <person name="Hirani K."/>
            <person name="Jayaseelan J.C."/>
            <person name="Lara F."/>
            <person name="Munidasa M."/>
            <person name="Palculict T."/>
            <person name="Patil S."/>
            <person name="Pu L.-L."/>
            <person name="Saada N."/>
            <person name="Tang L."/>
            <person name="Weissenberger G."/>
            <person name="Zhu Y."/>
            <person name="Hemphill L."/>
            <person name="Shang Y."/>
            <person name="Youmans B."/>
            <person name="Ayvaz T."/>
            <person name="Ross M."/>
            <person name="Santibanez J."/>
            <person name="Aqrawi P."/>
            <person name="Gross S."/>
            <person name="Joshi V."/>
            <person name="Fowler G."/>
            <person name="Nazareth L."/>
            <person name="Reid J."/>
            <person name="Worley K."/>
            <person name="Petrosino J."/>
            <person name="Highlander S."/>
            <person name="Gibbs R."/>
        </authorList>
    </citation>
    <scope>NUCLEOTIDE SEQUENCE [LARGE SCALE GENOMIC DNA]</scope>
    <source>
        <strain evidence="1">ATCC 33269</strain>
    </source>
</reference>
<keyword evidence="2" id="KW-1185">Reference proteome</keyword>
<dbReference type="STRING" id="28134.SAMN05444288_2335"/>
<dbReference type="Proteomes" id="UP000005580">
    <property type="component" value="Unassembled WGS sequence"/>
</dbReference>
<organism evidence="1 2">
    <name type="scientific">Hoylesella oralis ATCC 33269</name>
    <dbReference type="NCBI Taxonomy" id="873533"/>
    <lineage>
        <taxon>Bacteria</taxon>
        <taxon>Pseudomonadati</taxon>
        <taxon>Bacteroidota</taxon>
        <taxon>Bacteroidia</taxon>
        <taxon>Bacteroidales</taxon>
        <taxon>Prevotellaceae</taxon>
        <taxon>Hoylesella</taxon>
    </lineage>
</organism>
<dbReference type="EMBL" id="AEPE02000003">
    <property type="protein sequence ID" value="EFZ37355.1"/>
    <property type="molecule type" value="Genomic_DNA"/>
</dbReference>
<name>E7RNR2_9BACT</name>
<dbReference type="HOGENOM" id="CLU_2555479_0_0_10"/>
<accession>E7RNR2</accession>